<dbReference type="PANTHER" id="PTHR39112:SF1">
    <property type="entry name" value="PROTEIN RALF-LIKE 27"/>
    <property type="match status" value="1"/>
</dbReference>
<dbReference type="AlphaFoldDB" id="A0A067JWB4"/>
<comment type="similarity">
    <text evidence="2">Belongs to the plant rapid alkalinization factor (RALF) family.</text>
</comment>
<dbReference type="InterPro" id="IPR039252">
    <property type="entry name" value="RALFL27"/>
</dbReference>
<organism evidence="8 9">
    <name type="scientific">Jatropha curcas</name>
    <name type="common">Barbados nut</name>
    <dbReference type="NCBI Taxonomy" id="180498"/>
    <lineage>
        <taxon>Eukaryota</taxon>
        <taxon>Viridiplantae</taxon>
        <taxon>Streptophyta</taxon>
        <taxon>Embryophyta</taxon>
        <taxon>Tracheophyta</taxon>
        <taxon>Spermatophyta</taxon>
        <taxon>Magnoliopsida</taxon>
        <taxon>eudicotyledons</taxon>
        <taxon>Gunneridae</taxon>
        <taxon>Pentapetalae</taxon>
        <taxon>rosids</taxon>
        <taxon>fabids</taxon>
        <taxon>Malpighiales</taxon>
        <taxon>Euphorbiaceae</taxon>
        <taxon>Crotonoideae</taxon>
        <taxon>Jatropheae</taxon>
        <taxon>Jatropha</taxon>
    </lineage>
</organism>
<dbReference type="Proteomes" id="UP000027138">
    <property type="component" value="Unassembled WGS sequence"/>
</dbReference>
<dbReference type="GO" id="GO:0005576">
    <property type="term" value="C:extracellular region"/>
    <property type="evidence" value="ECO:0007669"/>
    <property type="project" value="UniProtKB-SubCell"/>
</dbReference>
<evidence type="ECO:0000256" key="4">
    <source>
        <dbReference type="ARBA" id="ARBA00022702"/>
    </source>
</evidence>
<evidence type="ECO:0000256" key="6">
    <source>
        <dbReference type="ARBA" id="ARBA00023157"/>
    </source>
</evidence>
<reference evidence="8 9" key="1">
    <citation type="journal article" date="2014" name="PLoS ONE">
        <title>Global Analysis of Gene Expression Profiles in Physic Nut (Jatropha curcas L.) Seedlings Exposed to Salt Stress.</title>
        <authorList>
            <person name="Zhang L."/>
            <person name="Zhang C."/>
            <person name="Wu P."/>
            <person name="Chen Y."/>
            <person name="Li M."/>
            <person name="Jiang H."/>
            <person name="Wu G."/>
        </authorList>
    </citation>
    <scope>NUCLEOTIDE SEQUENCE [LARGE SCALE GENOMIC DNA]</scope>
    <source>
        <strain evidence="9">cv. GZQX0401</strain>
        <tissue evidence="8">Young leaves</tissue>
    </source>
</reference>
<evidence type="ECO:0000313" key="9">
    <source>
        <dbReference type="Proteomes" id="UP000027138"/>
    </source>
</evidence>
<gene>
    <name evidence="8" type="ORF">JCGZ_25576</name>
</gene>
<evidence type="ECO:0000256" key="5">
    <source>
        <dbReference type="ARBA" id="ARBA00022729"/>
    </source>
</evidence>
<keyword evidence="6" id="KW-1015">Disulfide bond</keyword>
<evidence type="ECO:0000256" key="1">
    <source>
        <dbReference type="ARBA" id="ARBA00004613"/>
    </source>
</evidence>
<evidence type="ECO:0000256" key="2">
    <source>
        <dbReference type="ARBA" id="ARBA00009178"/>
    </source>
</evidence>
<feature type="chain" id="PRO_5001639040" description="Rapid ALkalinization Factor" evidence="7">
    <location>
        <begin position="29"/>
        <end position="112"/>
    </location>
</feature>
<keyword evidence="3" id="KW-0964">Secreted</keyword>
<keyword evidence="5 7" id="KW-0732">Signal</keyword>
<name>A0A067JWB4_JATCU</name>
<dbReference type="EMBL" id="KK915127">
    <property type="protein sequence ID" value="KDP24280.1"/>
    <property type="molecule type" value="Genomic_DNA"/>
</dbReference>
<dbReference type="InterPro" id="IPR008801">
    <property type="entry name" value="RALF"/>
</dbReference>
<dbReference type="OrthoDB" id="939422at2759"/>
<dbReference type="Pfam" id="PF05498">
    <property type="entry name" value="RALF"/>
    <property type="match status" value="1"/>
</dbReference>
<feature type="signal peptide" evidence="7">
    <location>
        <begin position="1"/>
        <end position="28"/>
    </location>
</feature>
<evidence type="ECO:0000256" key="7">
    <source>
        <dbReference type="SAM" id="SignalP"/>
    </source>
</evidence>
<sequence>MKRGSVELSLPVLLMILIICTNASTSKAAILTRRTITGSWNDDMPEFIADEEHLMESNVSQILLQQNNYITYPALNKQAFCTEGIYGNCLGKEMKIGRPCNAYDRCRGGSPS</sequence>
<dbReference type="PANTHER" id="PTHR39112">
    <property type="entry name" value="PROTEIN RALF-LIKE 27-RELATED"/>
    <property type="match status" value="1"/>
</dbReference>
<accession>A0A067JWB4</accession>
<evidence type="ECO:0000313" key="8">
    <source>
        <dbReference type="EMBL" id="KDP24280.1"/>
    </source>
</evidence>
<evidence type="ECO:0008006" key="10">
    <source>
        <dbReference type="Google" id="ProtNLM"/>
    </source>
</evidence>
<evidence type="ECO:0000256" key="3">
    <source>
        <dbReference type="ARBA" id="ARBA00022525"/>
    </source>
</evidence>
<keyword evidence="9" id="KW-1185">Reference proteome</keyword>
<dbReference type="GO" id="GO:0005179">
    <property type="term" value="F:hormone activity"/>
    <property type="evidence" value="ECO:0007669"/>
    <property type="project" value="UniProtKB-KW"/>
</dbReference>
<keyword evidence="4" id="KW-0372">Hormone</keyword>
<dbReference type="GO" id="GO:0040008">
    <property type="term" value="P:regulation of growth"/>
    <property type="evidence" value="ECO:0007669"/>
    <property type="project" value="UniProtKB-ARBA"/>
</dbReference>
<comment type="subcellular location">
    <subcellularLocation>
        <location evidence="1">Secreted</location>
    </subcellularLocation>
</comment>
<protein>
    <recommendedName>
        <fullName evidence="10">Rapid ALkalinization Factor</fullName>
    </recommendedName>
</protein>
<proteinExistence type="inferred from homology"/>